<evidence type="ECO:0000313" key="4">
    <source>
        <dbReference type="Proteomes" id="UP001212997"/>
    </source>
</evidence>
<keyword evidence="1" id="KW-1133">Transmembrane helix</keyword>
<dbReference type="Pfam" id="PF20153">
    <property type="entry name" value="DUF6535"/>
    <property type="match status" value="1"/>
</dbReference>
<sequence>MECTPSEDTPSPRDGHPDQIGILEKRSLEVTGQAQTLHTEILQRGTDMPFFERVCVGSEGHLPKLEMNSAKCWTQLSNKLQSIDDKQSQSNNENIDTLLVFASLFSAILTAFVIEACKLLQRDSAETSVQILIQISQQLNSLTLTAGFINSTHTPAFPAPFAPSSSSIWVNALWFIALIFSLVTVSLGMLVKQWLREYQSNVPMSPEEHRRVRLYRARGLRKYGVLEIATFLPLLLQAALGLFFAGLVLFVLGVHPYIGWIVLGLVATWSLFVLATTLIPIFSPSCPYKNPFLRGCFFRFRQLLSSLYWTATSISSRKTESTDQYNGPERSIFVEEADVAQQEELDHEVQLDAYEAFRDIKIWEMITCCIDLDAPRDSLIKLLTIIEKKSGIPIDVSSDICPFFGKEERRLLSRSMIACIHRRFLLAASGKCYLGDIDLKALYTLNKFWHTLGDGPDSMLYILFGEAFSLSWSYESLPSLILWKLGFQNARLTASVGPERMYTVSLVSGSLVNATIIDPRRSRPPNRNIIELCRIILVCVTRSENRSQSMKDPFPSLMSSIADLLTTSSSSSDLRLAGPEEVFRCHCTLDIAMRIGTMVPGTIPRTLLEALHVHSVRMFNRASQQYWWYQGHIQGEREPRVASATTVELRANADWEEVLGGKSHAEVEVRNHGDYGDQWEYHRMQVSCKDRMEFMLNYECFDGRKFRDVLREAQFGL</sequence>
<keyword evidence="1" id="KW-0812">Transmembrane</keyword>
<dbReference type="EMBL" id="JANAWD010000030">
    <property type="protein sequence ID" value="KAJ3490304.1"/>
    <property type="molecule type" value="Genomic_DNA"/>
</dbReference>
<keyword evidence="4" id="KW-1185">Reference proteome</keyword>
<dbReference type="InterPro" id="IPR045338">
    <property type="entry name" value="DUF6535"/>
</dbReference>
<accession>A0AAD5VAE6</accession>
<name>A0AAD5VAE6_9APHY</name>
<comment type="caution">
    <text evidence="3">The sequence shown here is derived from an EMBL/GenBank/DDBJ whole genome shotgun (WGS) entry which is preliminary data.</text>
</comment>
<gene>
    <name evidence="3" type="ORF">NLI96_g1521</name>
</gene>
<feature type="transmembrane region" description="Helical" evidence="1">
    <location>
        <begin position="95"/>
        <end position="114"/>
    </location>
</feature>
<evidence type="ECO:0000313" key="3">
    <source>
        <dbReference type="EMBL" id="KAJ3490304.1"/>
    </source>
</evidence>
<protein>
    <recommendedName>
        <fullName evidence="2">DUF6535 domain-containing protein</fullName>
    </recommendedName>
</protein>
<evidence type="ECO:0000259" key="2">
    <source>
        <dbReference type="Pfam" id="PF20153"/>
    </source>
</evidence>
<feature type="domain" description="DUF6535" evidence="2">
    <location>
        <begin position="73"/>
        <end position="251"/>
    </location>
</feature>
<keyword evidence="1" id="KW-0472">Membrane</keyword>
<organism evidence="3 4">
    <name type="scientific">Meripilus lineatus</name>
    <dbReference type="NCBI Taxonomy" id="2056292"/>
    <lineage>
        <taxon>Eukaryota</taxon>
        <taxon>Fungi</taxon>
        <taxon>Dikarya</taxon>
        <taxon>Basidiomycota</taxon>
        <taxon>Agaricomycotina</taxon>
        <taxon>Agaricomycetes</taxon>
        <taxon>Polyporales</taxon>
        <taxon>Meripilaceae</taxon>
        <taxon>Meripilus</taxon>
    </lineage>
</organism>
<feature type="transmembrane region" description="Helical" evidence="1">
    <location>
        <begin position="257"/>
        <end position="282"/>
    </location>
</feature>
<dbReference type="Proteomes" id="UP001212997">
    <property type="component" value="Unassembled WGS sequence"/>
</dbReference>
<feature type="transmembrane region" description="Helical" evidence="1">
    <location>
        <begin position="223"/>
        <end position="251"/>
    </location>
</feature>
<evidence type="ECO:0000256" key="1">
    <source>
        <dbReference type="SAM" id="Phobius"/>
    </source>
</evidence>
<dbReference type="AlphaFoldDB" id="A0AAD5VAE6"/>
<proteinExistence type="predicted"/>
<reference evidence="3" key="1">
    <citation type="submission" date="2022-07" db="EMBL/GenBank/DDBJ databases">
        <title>Genome Sequence of Physisporinus lineatus.</title>
        <authorList>
            <person name="Buettner E."/>
        </authorList>
    </citation>
    <scope>NUCLEOTIDE SEQUENCE</scope>
    <source>
        <strain evidence="3">VT162</strain>
    </source>
</reference>
<feature type="transmembrane region" description="Helical" evidence="1">
    <location>
        <begin position="168"/>
        <end position="191"/>
    </location>
</feature>